<dbReference type="InterPro" id="IPR012944">
    <property type="entry name" value="SusD_RagB_dom"/>
</dbReference>
<keyword evidence="4" id="KW-0472">Membrane</keyword>
<evidence type="ECO:0000256" key="4">
    <source>
        <dbReference type="ARBA" id="ARBA00023136"/>
    </source>
</evidence>
<evidence type="ECO:0000256" key="2">
    <source>
        <dbReference type="ARBA" id="ARBA00006275"/>
    </source>
</evidence>
<dbReference type="Pfam" id="PF07980">
    <property type="entry name" value="SusD_RagB"/>
    <property type="match status" value="1"/>
</dbReference>
<comment type="similarity">
    <text evidence="2">Belongs to the SusD family.</text>
</comment>
<comment type="caution">
    <text evidence="7">The sequence shown here is derived from an EMBL/GenBank/DDBJ whole genome shotgun (WGS) entry which is preliminary data.</text>
</comment>
<dbReference type="PROSITE" id="PS51257">
    <property type="entry name" value="PROKAR_LIPOPROTEIN"/>
    <property type="match status" value="1"/>
</dbReference>
<evidence type="ECO:0000313" key="7">
    <source>
        <dbReference type="EMBL" id="MCD2423788.1"/>
    </source>
</evidence>
<dbReference type="Gene3D" id="1.25.40.390">
    <property type="match status" value="1"/>
</dbReference>
<protein>
    <submittedName>
        <fullName evidence="7">RagB/SusD family nutrient uptake outer membrane protein</fullName>
    </submittedName>
</protein>
<comment type="subcellular location">
    <subcellularLocation>
        <location evidence="1">Cell outer membrane</location>
    </subcellularLocation>
</comment>
<reference evidence="7 8" key="1">
    <citation type="submission" date="2021-11" db="EMBL/GenBank/DDBJ databases">
        <title>Genomic of Niabella pedocola.</title>
        <authorList>
            <person name="Wu T."/>
        </authorList>
    </citation>
    <scope>NUCLEOTIDE SEQUENCE [LARGE SCALE GENOMIC DNA]</scope>
    <source>
        <strain evidence="7 8">JCM 31011</strain>
    </source>
</reference>
<evidence type="ECO:0000259" key="6">
    <source>
        <dbReference type="Pfam" id="PF07980"/>
    </source>
</evidence>
<dbReference type="SUPFAM" id="SSF48452">
    <property type="entry name" value="TPR-like"/>
    <property type="match status" value="1"/>
</dbReference>
<proteinExistence type="inferred from homology"/>
<keyword evidence="3" id="KW-0732">Signal</keyword>
<organism evidence="7 8">
    <name type="scientific">Niabella pedocola</name>
    <dbReference type="NCBI Taxonomy" id="1752077"/>
    <lineage>
        <taxon>Bacteria</taxon>
        <taxon>Pseudomonadati</taxon>
        <taxon>Bacteroidota</taxon>
        <taxon>Chitinophagia</taxon>
        <taxon>Chitinophagales</taxon>
        <taxon>Chitinophagaceae</taxon>
        <taxon>Niabella</taxon>
    </lineage>
</organism>
<feature type="domain" description="RagB/SusD" evidence="6">
    <location>
        <begin position="264"/>
        <end position="597"/>
    </location>
</feature>
<dbReference type="Proteomes" id="UP001199816">
    <property type="component" value="Unassembled WGS sequence"/>
</dbReference>
<accession>A0ABS8PU32</accession>
<sequence length="598" mass="66281">MKKYFYIICISVLSVSCKKGFLDRYPHTEISPQLFFNSENDLALYINGLLDQPGTGIYASGSEQATDDYATTGNVTMKNILSGNISSQNAPANWSWGRLRSINYFLQNYSKAKVADEIKNHYAGLARYYRAKFYLAKVKNYSSVPWYGQTINPTDSAFLYKASDPRTLIVDSILADMDFAVANVREKVPAGTPGLWAVKAMYARMALFEGTYRRYHPELNLQATAGKFLEIAKVQAGDVMASGKFILTPVYGDLFNSQDLSGNKEVILNTAYDANKGVSGGNNIGIGGNYEQSPSRDLVQTYLMKDGARFTDNANYQQLQFVDEFKDRDPRIYTTFMSPGFIKLPDTRPYIQDLSVSFTGYHQLKGFINSTDNIIIGSVDVPAIRYAEVLLTYAEAVAELGTVTQDDLDKTVGLLRKRAWNGAAAPVLTLAAANANPDPVLAAKYPDVTGSNKGTLLEIRREKRVEFALEGQRYDDLLRWHAGKEFARYAEGLYFPGLGQYDLTGDNIPDIILISKSASVPAEDAKVKNALGIKLIYYKAGGYKESGVTVYLKNGESGGPIVTGVTPRTFIEPKYYYLPIPALEISQNSKLVQPFGWQ</sequence>
<name>A0ABS8PU32_9BACT</name>
<dbReference type="RefSeq" id="WP_231005046.1">
    <property type="nucleotide sequence ID" value="NZ_JAJNEC010000005.1"/>
</dbReference>
<evidence type="ECO:0000256" key="1">
    <source>
        <dbReference type="ARBA" id="ARBA00004442"/>
    </source>
</evidence>
<keyword evidence="5" id="KW-0998">Cell outer membrane</keyword>
<dbReference type="InterPro" id="IPR011990">
    <property type="entry name" value="TPR-like_helical_dom_sf"/>
</dbReference>
<dbReference type="EMBL" id="JAJNEC010000005">
    <property type="protein sequence ID" value="MCD2423788.1"/>
    <property type="molecule type" value="Genomic_DNA"/>
</dbReference>
<evidence type="ECO:0000313" key="8">
    <source>
        <dbReference type="Proteomes" id="UP001199816"/>
    </source>
</evidence>
<gene>
    <name evidence="7" type="ORF">LQ567_13515</name>
</gene>
<evidence type="ECO:0000256" key="3">
    <source>
        <dbReference type="ARBA" id="ARBA00022729"/>
    </source>
</evidence>
<evidence type="ECO:0000256" key="5">
    <source>
        <dbReference type="ARBA" id="ARBA00023237"/>
    </source>
</evidence>
<keyword evidence="8" id="KW-1185">Reference proteome</keyword>